<proteinExistence type="predicted"/>
<evidence type="ECO:0000313" key="1">
    <source>
        <dbReference type="EMBL" id="TGZ59641.1"/>
    </source>
</evidence>
<name>A0A4S2L9K5_OPIFE</name>
<gene>
    <name evidence="1" type="ORF">CRM22_008964</name>
</gene>
<reference evidence="1 2" key="1">
    <citation type="journal article" date="2019" name="BMC Genomics">
        <title>New insights from Opisthorchis felineus genome: update on genomics of the epidemiologically important liver flukes.</title>
        <authorList>
            <person name="Ershov N.I."/>
            <person name="Mordvinov V.A."/>
            <person name="Prokhortchouk E.B."/>
            <person name="Pakharukova M.Y."/>
            <person name="Gunbin K.V."/>
            <person name="Ustyantsev K."/>
            <person name="Genaev M.A."/>
            <person name="Blinov A.G."/>
            <person name="Mazur A."/>
            <person name="Boulygina E."/>
            <person name="Tsygankova S."/>
            <person name="Khrameeva E."/>
            <person name="Chekanov N."/>
            <person name="Fan G."/>
            <person name="Xiao A."/>
            <person name="Zhang H."/>
            <person name="Xu X."/>
            <person name="Yang H."/>
            <person name="Solovyev V."/>
            <person name="Lee S.M."/>
            <person name="Liu X."/>
            <person name="Afonnikov D.A."/>
            <person name="Skryabin K.G."/>
        </authorList>
    </citation>
    <scope>NUCLEOTIDE SEQUENCE [LARGE SCALE GENOMIC DNA]</scope>
    <source>
        <strain evidence="1">AK-0245</strain>
        <tissue evidence="1">Whole organism</tissue>
    </source>
</reference>
<dbReference type="EMBL" id="SJOL01008770">
    <property type="protein sequence ID" value="TGZ59641.1"/>
    <property type="molecule type" value="Genomic_DNA"/>
</dbReference>
<feature type="non-terminal residue" evidence="1">
    <location>
        <position position="127"/>
    </location>
</feature>
<organism evidence="1 2">
    <name type="scientific">Opisthorchis felineus</name>
    <dbReference type="NCBI Taxonomy" id="147828"/>
    <lineage>
        <taxon>Eukaryota</taxon>
        <taxon>Metazoa</taxon>
        <taxon>Spiralia</taxon>
        <taxon>Lophotrochozoa</taxon>
        <taxon>Platyhelminthes</taxon>
        <taxon>Trematoda</taxon>
        <taxon>Digenea</taxon>
        <taxon>Opisthorchiida</taxon>
        <taxon>Opisthorchiata</taxon>
        <taxon>Opisthorchiidae</taxon>
        <taxon>Opisthorchis</taxon>
    </lineage>
</organism>
<keyword evidence="2" id="KW-1185">Reference proteome</keyword>
<comment type="caution">
    <text evidence="1">The sequence shown here is derived from an EMBL/GenBank/DDBJ whole genome shotgun (WGS) entry which is preliminary data.</text>
</comment>
<evidence type="ECO:0000313" key="2">
    <source>
        <dbReference type="Proteomes" id="UP000308267"/>
    </source>
</evidence>
<dbReference type="OrthoDB" id="10600896at2759"/>
<dbReference type="Proteomes" id="UP000308267">
    <property type="component" value="Unassembled WGS sequence"/>
</dbReference>
<protein>
    <submittedName>
        <fullName evidence="1">Uncharacterized protein</fullName>
    </submittedName>
</protein>
<sequence length="127" mass="13709">MSEFAHTFSSLSSKISMALRAVTSGRQWVLNLKYDTAMVQHGGHGVSQVRAVQNSTVYVGPLRPGPPRSGLSRPGLYPNQMPGKKLRISAGTAEPDFSKRIAIANATELVPRTAIVKQGERPLPITN</sequence>
<dbReference type="AlphaFoldDB" id="A0A4S2L9K5"/>
<accession>A0A4S2L9K5</accession>